<feature type="compositionally biased region" description="Basic and acidic residues" evidence="1">
    <location>
        <begin position="58"/>
        <end position="77"/>
    </location>
</feature>
<name>A0ABR3LIT5_9TELE</name>
<organism evidence="2 3">
    <name type="scientific">Cirrhinus molitorella</name>
    <name type="common">mud carp</name>
    <dbReference type="NCBI Taxonomy" id="172907"/>
    <lineage>
        <taxon>Eukaryota</taxon>
        <taxon>Metazoa</taxon>
        <taxon>Chordata</taxon>
        <taxon>Craniata</taxon>
        <taxon>Vertebrata</taxon>
        <taxon>Euteleostomi</taxon>
        <taxon>Actinopterygii</taxon>
        <taxon>Neopterygii</taxon>
        <taxon>Teleostei</taxon>
        <taxon>Ostariophysi</taxon>
        <taxon>Cypriniformes</taxon>
        <taxon>Cyprinidae</taxon>
        <taxon>Labeoninae</taxon>
        <taxon>Labeonini</taxon>
        <taxon>Cirrhinus</taxon>
    </lineage>
</organism>
<proteinExistence type="predicted"/>
<gene>
    <name evidence="2" type="ORF">QQF64_019782</name>
</gene>
<reference evidence="2 3" key="1">
    <citation type="submission" date="2023-09" db="EMBL/GenBank/DDBJ databases">
        <authorList>
            <person name="Wang M."/>
        </authorList>
    </citation>
    <scope>NUCLEOTIDE SEQUENCE [LARGE SCALE GENOMIC DNA]</scope>
    <source>
        <strain evidence="2">GT-2023</strain>
        <tissue evidence="2">Liver</tissue>
    </source>
</reference>
<keyword evidence="3" id="KW-1185">Reference proteome</keyword>
<feature type="region of interest" description="Disordered" evidence="1">
    <location>
        <begin position="29"/>
        <end position="77"/>
    </location>
</feature>
<evidence type="ECO:0000313" key="2">
    <source>
        <dbReference type="EMBL" id="KAL1251986.1"/>
    </source>
</evidence>
<evidence type="ECO:0000313" key="3">
    <source>
        <dbReference type="Proteomes" id="UP001558613"/>
    </source>
</evidence>
<sequence>MADSGAETRRFSTHLNVDVSQDMEIAEEIDAEDWSRSSPGPDVINQNNNSGSSSHAHQSRDDQSDHSFSRIATADRV</sequence>
<comment type="caution">
    <text evidence="2">The sequence shown here is derived from an EMBL/GenBank/DDBJ whole genome shotgun (WGS) entry which is preliminary data.</text>
</comment>
<dbReference type="Proteomes" id="UP001558613">
    <property type="component" value="Unassembled WGS sequence"/>
</dbReference>
<accession>A0ABR3LIT5</accession>
<dbReference type="EMBL" id="JAYMGO010000022">
    <property type="protein sequence ID" value="KAL1251986.1"/>
    <property type="molecule type" value="Genomic_DNA"/>
</dbReference>
<feature type="compositionally biased region" description="Polar residues" evidence="1">
    <location>
        <begin position="44"/>
        <end position="56"/>
    </location>
</feature>
<evidence type="ECO:0000256" key="1">
    <source>
        <dbReference type="SAM" id="MobiDB-lite"/>
    </source>
</evidence>
<protein>
    <submittedName>
        <fullName evidence="2">Uncharacterized protein</fullName>
    </submittedName>
</protein>